<accession>A0A914Q3R9</accession>
<reference evidence="3" key="1">
    <citation type="submission" date="2022-11" db="UniProtKB">
        <authorList>
            <consortium name="WormBaseParasite"/>
        </authorList>
    </citation>
    <scope>IDENTIFICATION</scope>
</reference>
<name>A0A914Q3R9_9BILA</name>
<dbReference type="InterPro" id="IPR019422">
    <property type="entry name" value="7TM_GPCR_serpentine_rcpt_Srh"/>
</dbReference>
<organism evidence="2 3">
    <name type="scientific">Panagrolaimus davidi</name>
    <dbReference type="NCBI Taxonomy" id="227884"/>
    <lineage>
        <taxon>Eukaryota</taxon>
        <taxon>Metazoa</taxon>
        <taxon>Ecdysozoa</taxon>
        <taxon>Nematoda</taxon>
        <taxon>Chromadorea</taxon>
        <taxon>Rhabditida</taxon>
        <taxon>Tylenchina</taxon>
        <taxon>Panagrolaimomorpha</taxon>
        <taxon>Panagrolaimoidea</taxon>
        <taxon>Panagrolaimidae</taxon>
        <taxon>Panagrolaimus</taxon>
    </lineage>
</organism>
<keyword evidence="1" id="KW-0812">Transmembrane</keyword>
<keyword evidence="1" id="KW-0472">Membrane</keyword>
<feature type="transmembrane region" description="Helical" evidence="1">
    <location>
        <begin position="6"/>
        <end position="28"/>
    </location>
</feature>
<sequence>MALTLLGWLLVINTFGALAITILSRYLLAFPTALTKWYNLKVGMIFVSIIVIFTYILTFYTFSYVFSPSKETILQWTEEYNLEAFLIEPAFTIVPYSYLSNACFFLLIILPFLGGIFIALLIFFIYLVKSKQSLTVAKLSRSLIVSSLAQILCTFIFLLLPFSFMVITWYFKIPNTANIICVINCIIASHSLMEFIATLYFIIPYRKFVLKLYEKIRNFYNPIPSNINNIIWSNSQVTDIIH</sequence>
<evidence type="ECO:0000313" key="3">
    <source>
        <dbReference type="WBParaSite" id="PDA_v2.g21794.t1"/>
    </source>
</evidence>
<feature type="transmembrane region" description="Helical" evidence="1">
    <location>
        <begin position="104"/>
        <end position="128"/>
    </location>
</feature>
<proteinExistence type="predicted"/>
<evidence type="ECO:0000313" key="2">
    <source>
        <dbReference type="Proteomes" id="UP000887578"/>
    </source>
</evidence>
<keyword evidence="2" id="KW-1185">Reference proteome</keyword>
<dbReference type="AlphaFoldDB" id="A0A914Q3R9"/>
<protein>
    <submittedName>
        <fullName evidence="3">Uncharacterized protein</fullName>
    </submittedName>
</protein>
<dbReference type="WBParaSite" id="PDA_v2.g21794.t1">
    <property type="protein sequence ID" value="PDA_v2.g21794.t1"/>
    <property type="gene ID" value="PDA_v2.g21794"/>
</dbReference>
<dbReference type="Pfam" id="PF10318">
    <property type="entry name" value="7TM_GPCR_Srh"/>
    <property type="match status" value="1"/>
</dbReference>
<keyword evidence="1" id="KW-1133">Transmembrane helix</keyword>
<feature type="transmembrane region" description="Helical" evidence="1">
    <location>
        <begin position="40"/>
        <end position="62"/>
    </location>
</feature>
<evidence type="ECO:0000256" key="1">
    <source>
        <dbReference type="SAM" id="Phobius"/>
    </source>
</evidence>
<feature type="transmembrane region" description="Helical" evidence="1">
    <location>
        <begin position="148"/>
        <end position="171"/>
    </location>
</feature>
<feature type="transmembrane region" description="Helical" evidence="1">
    <location>
        <begin position="177"/>
        <end position="203"/>
    </location>
</feature>
<dbReference type="Proteomes" id="UP000887578">
    <property type="component" value="Unplaced"/>
</dbReference>